<dbReference type="PROSITE" id="PS01032">
    <property type="entry name" value="PPM_1"/>
    <property type="match status" value="1"/>
</dbReference>
<evidence type="ECO:0000256" key="5">
    <source>
        <dbReference type="ARBA" id="ARBA00022801"/>
    </source>
</evidence>
<dbReference type="InterPro" id="IPR000222">
    <property type="entry name" value="PP2C_BS"/>
</dbReference>
<evidence type="ECO:0000256" key="6">
    <source>
        <dbReference type="ARBA" id="ARBA00022842"/>
    </source>
</evidence>
<dbReference type="CDD" id="cd00143">
    <property type="entry name" value="PP2Cc"/>
    <property type="match status" value="1"/>
</dbReference>
<dbReference type="FunFam" id="3.60.40.10:FF:000007">
    <property type="entry name" value="Phosphatase 2C and cyclic nucleotide-binding/kinase domain-containing protein"/>
    <property type="match status" value="1"/>
</dbReference>
<sequence length="418" mass="43486">MGCSSSKHVADDSGAAAMRRRGPRASMVPAGYKVETAASGPEAQRQLATAGSVAVPLPTAGLTLRYAFVSQRGYYPDAPDKSNQDAVCVAERLGGGAETHLFGVFDGHGELGTECAQFVRDRLADNITSQPSWPAVPAAALAAALVTANSQLHEAPIDDCLSGTTACCALLEGSTLHVANVGDSRAVLAEAGAPGELPTARDLSQDQTPFRLDECLRVLQAGARVMTLDQLEGLKDPSLPCWTNEADCDGDPPRLWSPAGLFPGTAFTRSIGDAAAEDIGVIADPEMSAMQLEPCHPFAILASDGVWEFMSSQKAVEMVAKHDNPYDACKALVSQAYKLWLQKETRTDDISAVVLFFDWKKKEGSSSGAAEAGAAGGAAGGAAAPAAQQDTPPQGGEATSRLGSVWRSRSGKKQEGGV</sequence>
<evidence type="ECO:0000256" key="9">
    <source>
        <dbReference type="ARBA" id="ARBA00047761"/>
    </source>
</evidence>
<comment type="cofactor">
    <cofactor evidence="2">
        <name>Mg(2+)</name>
        <dbReference type="ChEBI" id="CHEBI:18420"/>
    </cofactor>
</comment>
<dbReference type="STRING" id="554055.A0A2P6VAH6"/>
<dbReference type="GO" id="GO:0004722">
    <property type="term" value="F:protein serine/threonine phosphatase activity"/>
    <property type="evidence" value="ECO:0007669"/>
    <property type="project" value="UniProtKB-EC"/>
</dbReference>
<dbReference type="SUPFAM" id="SSF81606">
    <property type="entry name" value="PP2C-like"/>
    <property type="match status" value="1"/>
</dbReference>
<feature type="region of interest" description="Disordered" evidence="12">
    <location>
        <begin position="1"/>
        <end position="27"/>
    </location>
</feature>
<keyword evidence="7 11" id="KW-0904">Protein phosphatase</keyword>
<dbReference type="EC" id="3.1.3.16" evidence="3"/>
<evidence type="ECO:0000256" key="7">
    <source>
        <dbReference type="ARBA" id="ARBA00022912"/>
    </source>
</evidence>
<keyword evidence="4" id="KW-0479">Metal-binding</keyword>
<comment type="cofactor">
    <cofactor evidence="1">
        <name>Mn(2+)</name>
        <dbReference type="ChEBI" id="CHEBI:29035"/>
    </cofactor>
</comment>
<dbReference type="PANTHER" id="PTHR47992">
    <property type="entry name" value="PROTEIN PHOSPHATASE"/>
    <property type="match status" value="1"/>
</dbReference>
<reference evidence="14 15" key="1">
    <citation type="journal article" date="2018" name="Plant J.">
        <title>Genome sequences of Chlorella sorokiniana UTEX 1602 and Micractinium conductrix SAG 241.80: implications to maltose excretion by a green alga.</title>
        <authorList>
            <person name="Arriola M.B."/>
            <person name="Velmurugan N."/>
            <person name="Zhang Y."/>
            <person name="Plunkett M.H."/>
            <person name="Hondzo H."/>
            <person name="Barney B.M."/>
        </authorList>
    </citation>
    <scope>NUCLEOTIDE SEQUENCE [LARGE SCALE GENOMIC DNA]</scope>
    <source>
        <strain evidence="14 15">SAG 241.80</strain>
    </source>
</reference>
<accession>A0A2P6VAH6</accession>
<name>A0A2P6VAH6_9CHLO</name>
<evidence type="ECO:0000256" key="8">
    <source>
        <dbReference type="ARBA" id="ARBA00023211"/>
    </source>
</evidence>
<evidence type="ECO:0000259" key="13">
    <source>
        <dbReference type="PROSITE" id="PS51746"/>
    </source>
</evidence>
<protein>
    <recommendedName>
        <fullName evidence="3">protein-serine/threonine phosphatase</fullName>
        <ecNumber evidence="3">3.1.3.16</ecNumber>
    </recommendedName>
</protein>
<evidence type="ECO:0000313" key="15">
    <source>
        <dbReference type="Proteomes" id="UP000239649"/>
    </source>
</evidence>
<comment type="caution">
    <text evidence="14">The sequence shown here is derived from an EMBL/GenBank/DDBJ whole genome shotgun (WGS) entry which is preliminary data.</text>
</comment>
<dbReference type="AlphaFoldDB" id="A0A2P6VAH6"/>
<dbReference type="EMBL" id="LHPF02000016">
    <property type="protein sequence ID" value="PSC71094.1"/>
    <property type="molecule type" value="Genomic_DNA"/>
</dbReference>
<keyword evidence="6" id="KW-0460">Magnesium</keyword>
<keyword evidence="15" id="KW-1185">Reference proteome</keyword>
<evidence type="ECO:0000256" key="11">
    <source>
        <dbReference type="RuleBase" id="RU003465"/>
    </source>
</evidence>
<dbReference type="Proteomes" id="UP000239649">
    <property type="component" value="Unassembled WGS sequence"/>
</dbReference>
<evidence type="ECO:0000256" key="3">
    <source>
        <dbReference type="ARBA" id="ARBA00013081"/>
    </source>
</evidence>
<gene>
    <name evidence="14" type="ORF">C2E20_5428</name>
</gene>
<evidence type="ECO:0000313" key="14">
    <source>
        <dbReference type="EMBL" id="PSC71094.1"/>
    </source>
</evidence>
<evidence type="ECO:0000256" key="10">
    <source>
        <dbReference type="ARBA" id="ARBA00048336"/>
    </source>
</evidence>
<dbReference type="OrthoDB" id="10264738at2759"/>
<dbReference type="Pfam" id="PF00481">
    <property type="entry name" value="PP2C"/>
    <property type="match status" value="1"/>
</dbReference>
<dbReference type="InterPro" id="IPR015655">
    <property type="entry name" value="PP2C"/>
</dbReference>
<proteinExistence type="inferred from homology"/>
<evidence type="ECO:0000256" key="12">
    <source>
        <dbReference type="SAM" id="MobiDB-lite"/>
    </source>
</evidence>
<organism evidence="14 15">
    <name type="scientific">Micractinium conductrix</name>
    <dbReference type="NCBI Taxonomy" id="554055"/>
    <lineage>
        <taxon>Eukaryota</taxon>
        <taxon>Viridiplantae</taxon>
        <taxon>Chlorophyta</taxon>
        <taxon>core chlorophytes</taxon>
        <taxon>Trebouxiophyceae</taxon>
        <taxon>Chlorellales</taxon>
        <taxon>Chlorellaceae</taxon>
        <taxon>Chlorella clade</taxon>
        <taxon>Micractinium</taxon>
    </lineage>
</organism>
<evidence type="ECO:0000256" key="2">
    <source>
        <dbReference type="ARBA" id="ARBA00001946"/>
    </source>
</evidence>
<dbReference type="PROSITE" id="PS51746">
    <property type="entry name" value="PPM_2"/>
    <property type="match status" value="1"/>
</dbReference>
<feature type="domain" description="PPM-type phosphatase" evidence="13">
    <location>
        <begin position="65"/>
        <end position="357"/>
    </location>
</feature>
<comment type="catalytic activity">
    <reaction evidence="10">
        <text>O-phospho-L-threonyl-[protein] + H2O = L-threonyl-[protein] + phosphate</text>
        <dbReference type="Rhea" id="RHEA:47004"/>
        <dbReference type="Rhea" id="RHEA-COMP:11060"/>
        <dbReference type="Rhea" id="RHEA-COMP:11605"/>
        <dbReference type="ChEBI" id="CHEBI:15377"/>
        <dbReference type="ChEBI" id="CHEBI:30013"/>
        <dbReference type="ChEBI" id="CHEBI:43474"/>
        <dbReference type="ChEBI" id="CHEBI:61977"/>
        <dbReference type="EC" id="3.1.3.16"/>
    </reaction>
</comment>
<evidence type="ECO:0000256" key="1">
    <source>
        <dbReference type="ARBA" id="ARBA00001936"/>
    </source>
</evidence>
<keyword evidence="8" id="KW-0464">Manganese</keyword>
<comment type="catalytic activity">
    <reaction evidence="9">
        <text>O-phospho-L-seryl-[protein] + H2O = L-seryl-[protein] + phosphate</text>
        <dbReference type="Rhea" id="RHEA:20629"/>
        <dbReference type="Rhea" id="RHEA-COMP:9863"/>
        <dbReference type="Rhea" id="RHEA-COMP:11604"/>
        <dbReference type="ChEBI" id="CHEBI:15377"/>
        <dbReference type="ChEBI" id="CHEBI:29999"/>
        <dbReference type="ChEBI" id="CHEBI:43474"/>
        <dbReference type="ChEBI" id="CHEBI:83421"/>
        <dbReference type="EC" id="3.1.3.16"/>
    </reaction>
</comment>
<dbReference type="GO" id="GO:0046872">
    <property type="term" value="F:metal ion binding"/>
    <property type="evidence" value="ECO:0007669"/>
    <property type="project" value="UniProtKB-KW"/>
</dbReference>
<dbReference type="Gene3D" id="3.60.40.10">
    <property type="entry name" value="PPM-type phosphatase domain"/>
    <property type="match status" value="1"/>
</dbReference>
<dbReference type="InterPro" id="IPR036457">
    <property type="entry name" value="PPM-type-like_dom_sf"/>
</dbReference>
<comment type="similarity">
    <text evidence="11">Belongs to the PP2C family.</text>
</comment>
<dbReference type="InterPro" id="IPR001932">
    <property type="entry name" value="PPM-type_phosphatase-like_dom"/>
</dbReference>
<dbReference type="SMART" id="SM00332">
    <property type="entry name" value="PP2Cc"/>
    <property type="match status" value="1"/>
</dbReference>
<evidence type="ECO:0000256" key="4">
    <source>
        <dbReference type="ARBA" id="ARBA00022723"/>
    </source>
</evidence>
<keyword evidence="5 11" id="KW-0378">Hydrolase</keyword>
<feature type="region of interest" description="Disordered" evidence="12">
    <location>
        <begin position="366"/>
        <end position="418"/>
    </location>
</feature>